<name>A0AA51UGP0_9EURY</name>
<reference evidence="1" key="1">
    <citation type="submission" date="2023-08" db="EMBL/GenBank/DDBJ databases">
        <title>Methanolobus mangrovi sp. nov. and Methanolobus sediminis sp. nov, two novel methylotrophic methanogens isolated from mangrove sediments in China.</title>
        <authorList>
            <person name="Zhou J."/>
        </authorList>
    </citation>
    <scope>NUCLEOTIDE SEQUENCE</scope>
    <source>
        <strain evidence="1">FTZ2</strain>
    </source>
</reference>
<dbReference type="EMBL" id="CP133594">
    <property type="protein sequence ID" value="WMW22873.1"/>
    <property type="molecule type" value="Genomic_DNA"/>
</dbReference>
<protein>
    <recommendedName>
        <fullName evidence="3">VCBS repeat-containing protein</fullName>
    </recommendedName>
</protein>
<gene>
    <name evidence="1" type="ORF">RE476_03350</name>
</gene>
<proteinExistence type="predicted"/>
<dbReference type="KEGG" id="mmav:RE476_03350"/>
<dbReference type="GeneID" id="84229145"/>
<keyword evidence="2" id="KW-1185">Reference proteome</keyword>
<dbReference type="RefSeq" id="WP_309308987.1">
    <property type="nucleotide sequence ID" value="NZ_CP133594.1"/>
</dbReference>
<evidence type="ECO:0008006" key="3">
    <source>
        <dbReference type="Google" id="ProtNLM"/>
    </source>
</evidence>
<evidence type="ECO:0000313" key="2">
    <source>
        <dbReference type="Proteomes" id="UP001183006"/>
    </source>
</evidence>
<accession>A0AA51UGP0</accession>
<organism evidence="1 2">
    <name type="scientific">Methanolobus mangrovi</name>
    <dbReference type="NCBI Taxonomy" id="3072977"/>
    <lineage>
        <taxon>Archaea</taxon>
        <taxon>Methanobacteriati</taxon>
        <taxon>Methanobacteriota</taxon>
        <taxon>Stenosarchaea group</taxon>
        <taxon>Methanomicrobia</taxon>
        <taxon>Methanosarcinales</taxon>
        <taxon>Methanosarcinaceae</taxon>
        <taxon>Methanolobus</taxon>
    </lineage>
</organism>
<dbReference type="Proteomes" id="UP001183006">
    <property type="component" value="Chromosome"/>
</dbReference>
<sequence>MKTNKLIIFAIALLLMTMAAGIALANGGDIDIDIDIKPGSEPNSINLKSNGVISVAILTTDDFDASTVDPTTVIFASASPLRWTIEDVDGDGDQDLVLKFKVKETGIALGEADTTLTGETYDGIPIEGTDSIRIVPTD</sequence>
<dbReference type="AlphaFoldDB" id="A0AA51UGP0"/>
<evidence type="ECO:0000313" key="1">
    <source>
        <dbReference type="EMBL" id="WMW22873.1"/>
    </source>
</evidence>